<dbReference type="InterPro" id="IPR011712">
    <property type="entry name" value="Sig_transdc_His_kin_sub3_dim/P"/>
</dbReference>
<dbReference type="SUPFAM" id="SSF55874">
    <property type="entry name" value="ATPase domain of HSP90 chaperone/DNA topoisomerase II/histidine kinase"/>
    <property type="match status" value="1"/>
</dbReference>
<keyword evidence="10" id="KW-0472">Membrane</keyword>
<feature type="region of interest" description="Disordered" evidence="9">
    <location>
        <begin position="437"/>
        <end position="458"/>
    </location>
</feature>
<evidence type="ECO:0000256" key="7">
    <source>
        <dbReference type="ARBA" id="ARBA00022840"/>
    </source>
</evidence>
<dbReference type="AlphaFoldDB" id="A0A367YWZ6"/>
<feature type="transmembrane region" description="Helical" evidence="10">
    <location>
        <begin position="55"/>
        <end position="75"/>
    </location>
</feature>
<comment type="caution">
    <text evidence="13">The sequence shown here is derived from an EMBL/GenBank/DDBJ whole genome shotgun (WGS) entry which is preliminary data.</text>
</comment>
<keyword evidence="8" id="KW-0902">Two-component regulatory system</keyword>
<evidence type="ECO:0000256" key="8">
    <source>
        <dbReference type="ARBA" id="ARBA00023012"/>
    </source>
</evidence>
<dbReference type="GO" id="GO:0046983">
    <property type="term" value="F:protein dimerization activity"/>
    <property type="evidence" value="ECO:0007669"/>
    <property type="project" value="InterPro"/>
</dbReference>
<feature type="transmembrane region" description="Helical" evidence="10">
    <location>
        <begin position="27"/>
        <end position="49"/>
    </location>
</feature>
<keyword evidence="10" id="KW-0812">Transmembrane</keyword>
<evidence type="ECO:0000256" key="1">
    <source>
        <dbReference type="ARBA" id="ARBA00000085"/>
    </source>
</evidence>
<keyword evidence="3" id="KW-0597">Phosphoprotein</keyword>
<feature type="transmembrane region" description="Helical" evidence="10">
    <location>
        <begin position="123"/>
        <end position="152"/>
    </location>
</feature>
<dbReference type="Proteomes" id="UP000252770">
    <property type="component" value="Unassembled WGS sequence"/>
</dbReference>
<dbReference type="GO" id="GO:0016020">
    <property type="term" value="C:membrane"/>
    <property type="evidence" value="ECO:0007669"/>
    <property type="project" value="InterPro"/>
</dbReference>
<dbReference type="Pfam" id="PF07730">
    <property type="entry name" value="HisKA_3"/>
    <property type="match status" value="1"/>
</dbReference>
<keyword evidence="7" id="KW-0067">ATP-binding</keyword>
<keyword evidence="4" id="KW-0808">Transferase</keyword>
<dbReference type="InterPro" id="IPR036890">
    <property type="entry name" value="HATPase_C_sf"/>
</dbReference>
<accession>A0A367YWZ6</accession>
<evidence type="ECO:0000256" key="3">
    <source>
        <dbReference type="ARBA" id="ARBA00022553"/>
    </source>
</evidence>
<evidence type="ECO:0000256" key="5">
    <source>
        <dbReference type="ARBA" id="ARBA00022741"/>
    </source>
</evidence>
<keyword evidence="6 13" id="KW-0418">Kinase</keyword>
<dbReference type="GO" id="GO:0000155">
    <property type="term" value="F:phosphorelay sensor kinase activity"/>
    <property type="evidence" value="ECO:0007669"/>
    <property type="project" value="InterPro"/>
</dbReference>
<dbReference type="Pfam" id="PF13796">
    <property type="entry name" value="Sensor"/>
    <property type="match status" value="1"/>
</dbReference>
<keyword evidence="14" id="KW-1185">Reference proteome</keyword>
<sequence>MTDPGASPTAPASPRAQPGGMALRAKLTLTSLVLVVLTMIGLVPFVLVVTALPLFVVWLGVPMFLGAVLLLRLWCDGARWLAGSIGGNRVPRPYRPLPRGRGPAGMFSWVRVLLTDPATWRDLLWVLLSCTVGFTLATLVLTLFGAALFYLAMPLLLAVTPPGIFNDPLGPLVVLDHWTEGFWMWPVAGLAVLLWWVTTPGLMTGWAVMTRALLGPTRSSRLQGRVDTLSSSRAETRDAAAAELRRIERDLHDGVQVRLASLGMNLGLVEQLIRTDPERARALLASASEATTSTMQELRALVRGIHPPVLADRGLVGAVRSLVLDTAVPTTLTVHGFEVEPADGPDGGRSRRLEAPVETCLYFGVAEALANVVKHSGATRAGVVLTLREGSVSASVTDDGHGGAAVGAGSGLAGIERRLRAFDGSLHLASPVGGPTTVTLEMPCEPSSPKTTPSSEKV</sequence>
<dbReference type="Gene3D" id="1.20.5.1930">
    <property type="match status" value="1"/>
</dbReference>
<feature type="domain" description="Putative sensor" evidence="12">
    <location>
        <begin position="30"/>
        <end position="214"/>
    </location>
</feature>
<gene>
    <name evidence="13" type="ORF">DT076_08570</name>
</gene>
<dbReference type="PANTHER" id="PTHR24421">
    <property type="entry name" value="NITRATE/NITRITE SENSOR PROTEIN NARX-RELATED"/>
    <property type="match status" value="1"/>
</dbReference>
<keyword evidence="5" id="KW-0547">Nucleotide-binding</keyword>
<reference evidence="13 14" key="1">
    <citation type="submission" date="2018-07" db="EMBL/GenBank/DDBJ databases">
        <title>Desertimonas flava gen. nov. sp. nov.</title>
        <authorList>
            <person name="Liu S."/>
        </authorList>
    </citation>
    <scope>NUCLEOTIDE SEQUENCE [LARGE SCALE GENOMIC DNA]</scope>
    <source>
        <strain evidence="13 14">16Sb5-5</strain>
    </source>
</reference>
<evidence type="ECO:0000259" key="12">
    <source>
        <dbReference type="Pfam" id="PF13796"/>
    </source>
</evidence>
<evidence type="ECO:0000313" key="13">
    <source>
        <dbReference type="EMBL" id="RCK70039.1"/>
    </source>
</evidence>
<dbReference type="EMBL" id="QOUI01000004">
    <property type="protein sequence ID" value="RCK70039.1"/>
    <property type="molecule type" value="Genomic_DNA"/>
</dbReference>
<evidence type="ECO:0000256" key="2">
    <source>
        <dbReference type="ARBA" id="ARBA00012438"/>
    </source>
</evidence>
<evidence type="ECO:0000313" key="14">
    <source>
        <dbReference type="Proteomes" id="UP000252770"/>
    </source>
</evidence>
<feature type="domain" description="Signal transduction histidine kinase subgroup 3 dimerisation and phosphoacceptor" evidence="11">
    <location>
        <begin position="243"/>
        <end position="310"/>
    </location>
</feature>
<dbReference type="InterPro" id="IPR050482">
    <property type="entry name" value="Sensor_HK_TwoCompSys"/>
</dbReference>
<evidence type="ECO:0000256" key="6">
    <source>
        <dbReference type="ARBA" id="ARBA00022777"/>
    </source>
</evidence>
<evidence type="ECO:0000256" key="10">
    <source>
        <dbReference type="SAM" id="Phobius"/>
    </source>
</evidence>
<keyword evidence="10" id="KW-1133">Transmembrane helix</keyword>
<organism evidence="13 14">
    <name type="scientific">Desertihabitans brevis</name>
    <dbReference type="NCBI Taxonomy" id="2268447"/>
    <lineage>
        <taxon>Bacteria</taxon>
        <taxon>Bacillati</taxon>
        <taxon>Actinomycetota</taxon>
        <taxon>Actinomycetes</taxon>
        <taxon>Propionibacteriales</taxon>
        <taxon>Propionibacteriaceae</taxon>
        <taxon>Desertihabitans</taxon>
    </lineage>
</organism>
<dbReference type="InterPro" id="IPR025828">
    <property type="entry name" value="Put_sensor_dom"/>
</dbReference>
<protein>
    <recommendedName>
        <fullName evidence="2">histidine kinase</fullName>
        <ecNumber evidence="2">2.7.13.3</ecNumber>
    </recommendedName>
</protein>
<dbReference type="EC" id="2.7.13.3" evidence="2"/>
<dbReference type="Gene3D" id="3.30.565.10">
    <property type="entry name" value="Histidine kinase-like ATPase, C-terminal domain"/>
    <property type="match status" value="1"/>
</dbReference>
<evidence type="ECO:0000259" key="11">
    <source>
        <dbReference type="Pfam" id="PF07730"/>
    </source>
</evidence>
<evidence type="ECO:0000256" key="9">
    <source>
        <dbReference type="SAM" id="MobiDB-lite"/>
    </source>
</evidence>
<comment type="catalytic activity">
    <reaction evidence="1">
        <text>ATP + protein L-histidine = ADP + protein N-phospho-L-histidine.</text>
        <dbReference type="EC" id="2.7.13.3"/>
    </reaction>
</comment>
<dbReference type="GO" id="GO:0005524">
    <property type="term" value="F:ATP binding"/>
    <property type="evidence" value="ECO:0007669"/>
    <property type="project" value="UniProtKB-KW"/>
</dbReference>
<proteinExistence type="predicted"/>
<dbReference type="PANTHER" id="PTHR24421:SF10">
    <property type="entry name" value="NITRATE_NITRITE SENSOR PROTEIN NARQ"/>
    <property type="match status" value="1"/>
</dbReference>
<name>A0A367YWZ6_9ACTN</name>
<feature type="transmembrane region" description="Helical" evidence="10">
    <location>
        <begin position="182"/>
        <end position="208"/>
    </location>
</feature>
<feature type="compositionally biased region" description="Low complexity" evidence="9">
    <location>
        <begin position="443"/>
        <end position="458"/>
    </location>
</feature>
<evidence type="ECO:0000256" key="4">
    <source>
        <dbReference type="ARBA" id="ARBA00022679"/>
    </source>
</evidence>